<feature type="domain" description="Pre-mRNA 3'-end-processing endonuclease polyadenylation factor C-term" evidence="8">
    <location>
        <begin position="487"/>
        <end position="709"/>
    </location>
</feature>
<dbReference type="PANTHER" id="PTHR11203">
    <property type="entry name" value="CLEAVAGE AND POLYADENYLATION SPECIFICITY FACTOR FAMILY MEMBER"/>
    <property type="match status" value="1"/>
</dbReference>
<dbReference type="Pfam" id="PF11718">
    <property type="entry name" value="CPSF73-100_C"/>
    <property type="match status" value="1"/>
</dbReference>
<keyword evidence="3" id="KW-0540">Nuclease</keyword>
<proteinExistence type="predicted"/>
<keyword evidence="10" id="KW-1185">Reference proteome</keyword>
<dbReference type="GO" id="GO:0005847">
    <property type="term" value="C:mRNA cleavage and polyadenylation specificity factor complex"/>
    <property type="evidence" value="ECO:0007669"/>
    <property type="project" value="TreeGrafter"/>
</dbReference>
<evidence type="ECO:0000256" key="1">
    <source>
        <dbReference type="ARBA" id="ARBA00004123"/>
    </source>
</evidence>
<dbReference type="InterPro" id="IPR001279">
    <property type="entry name" value="Metallo-B-lactamas"/>
</dbReference>
<dbReference type="InterPro" id="IPR011108">
    <property type="entry name" value="RMMBL"/>
</dbReference>
<gene>
    <name evidence="9" type="ORF">WJX74_008543</name>
</gene>
<evidence type="ECO:0000259" key="7">
    <source>
        <dbReference type="SMART" id="SM01027"/>
    </source>
</evidence>
<dbReference type="InterPro" id="IPR036866">
    <property type="entry name" value="RibonucZ/Hydroxyglut_hydro"/>
</dbReference>
<evidence type="ECO:0000256" key="5">
    <source>
        <dbReference type="ARBA" id="ARBA00023242"/>
    </source>
</evidence>
<evidence type="ECO:0000313" key="10">
    <source>
        <dbReference type="Proteomes" id="UP001438707"/>
    </source>
</evidence>
<organism evidence="9 10">
    <name type="scientific">Apatococcus lobatus</name>
    <dbReference type="NCBI Taxonomy" id="904363"/>
    <lineage>
        <taxon>Eukaryota</taxon>
        <taxon>Viridiplantae</taxon>
        <taxon>Chlorophyta</taxon>
        <taxon>core chlorophytes</taxon>
        <taxon>Trebouxiophyceae</taxon>
        <taxon>Chlorellales</taxon>
        <taxon>Chlorellaceae</taxon>
        <taxon>Apatococcus</taxon>
    </lineage>
</organism>
<feature type="domain" description="Beta-Casp" evidence="7">
    <location>
        <begin position="253"/>
        <end position="378"/>
    </location>
</feature>
<name>A0AAW1R0F5_9CHLO</name>
<comment type="subcellular location">
    <subcellularLocation>
        <location evidence="1">Nucleus</location>
    </subcellularLocation>
</comment>
<dbReference type="PANTHER" id="PTHR11203:SF11">
    <property type="entry name" value="CLEAVAGE AND POLYADENYLATION SPECIFICITY FACTOR SUBUNIT 3"/>
    <property type="match status" value="1"/>
</dbReference>
<evidence type="ECO:0008006" key="11">
    <source>
        <dbReference type="Google" id="ProtNLM"/>
    </source>
</evidence>
<sequence>MKRKASAADLDLVQDAHKIEIMPLGAGQEVGRSCIILKYAGKTVMLDCGIHPGYSGETCLPFFDSTEMEEIDVMLVTHFHLDHCAAVPYVTSKTPFRGRIFMTHPTKAICGTLLKDFIKLSGGKDGEPLYKPTDLTSALEKSEVLDFHQTVDINGIKVTAYKAGHVLGAAMFMVEIAGLRVLYTGDYSRQPDRHLPGAETPPEPPHILIVEATYGISRHEARHEREERFKRKIRDTVLGGGSVLLPIVALGRAQELLLILEELWRSEPALREIPIYQTSGLAQRALSVYQTYVEMMNADIKAAFQIREQASNPFMFKHIVETQKKDDLEGSGPKVILATPSMLQNGLSRKIFEEYAPDSKNTIIIADFAVQGTLAKEVLGNPADFMTLDGKKKPLRATVEPISFSAHADYTQTSGFVEDLAPADVILVHGEHKEMERLRTNLVTLGKEKAKTWTVHTPKITKSVVLYRRPLYAAKVVGQLAEKPLRNGATLQGVLVQQGSETSIMAPADLDKFTKLKPGRIKQRMPMPLSIPFSQARLALEVVFEGVEGAEDIGKVEDAGSPREQALRVCDVVKVTYKPEQEMQMAHVVLEWEGMAAADLVADAIIAVLLQAGEEPIELSAAEKARQQALDSGDIKAAADAEMQIVVALLRSQFGPADVDHEAGIIFLRVDERMVVINMKTRAVDCPDVGLKDRVELALDRLMTAMRPCSL</sequence>
<keyword evidence="5" id="KW-0539">Nucleus</keyword>
<dbReference type="Pfam" id="PF16661">
    <property type="entry name" value="Lactamase_B_6"/>
    <property type="match status" value="1"/>
</dbReference>
<keyword evidence="2" id="KW-0507">mRNA processing</keyword>
<dbReference type="InterPro" id="IPR022712">
    <property type="entry name" value="Beta_Casp"/>
</dbReference>
<accession>A0AAW1R0F5</accession>
<dbReference type="Pfam" id="PF07521">
    <property type="entry name" value="RMMBL"/>
    <property type="match status" value="1"/>
</dbReference>
<dbReference type="EMBL" id="JALJOS010000019">
    <property type="protein sequence ID" value="KAK9827156.1"/>
    <property type="molecule type" value="Genomic_DNA"/>
</dbReference>
<evidence type="ECO:0000313" key="9">
    <source>
        <dbReference type="EMBL" id="KAK9827156.1"/>
    </source>
</evidence>
<dbReference type="GO" id="GO:0003723">
    <property type="term" value="F:RNA binding"/>
    <property type="evidence" value="ECO:0007669"/>
    <property type="project" value="TreeGrafter"/>
</dbReference>
<dbReference type="GO" id="GO:0006398">
    <property type="term" value="P:mRNA 3'-end processing by stem-loop binding and cleavage"/>
    <property type="evidence" value="ECO:0007669"/>
    <property type="project" value="TreeGrafter"/>
</dbReference>
<dbReference type="Proteomes" id="UP001438707">
    <property type="component" value="Unassembled WGS sequence"/>
</dbReference>
<dbReference type="SMART" id="SM00849">
    <property type="entry name" value="Lactamase_B"/>
    <property type="match status" value="1"/>
</dbReference>
<dbReference type="Gene3D" id="3.40.50.10890">
    <property type="match status" value="1"/>
</dbReference>
<protein>
    <recommendedName>
        <fullName evidence="11">Cleavage and polyadenylation specificity factor subunit 3</fullName>
    </recommendedName>
</protein>
<dbReference type="SMART" id="SM01098">
    <property type="entry name" value="CPSF73-100_C"/>
    <property type="match status" value="1"/>
</dbReference>
<dbReference type="AlphaFoldDB" id="A0AAW1R0F5"/>
<dbReference type="SMART" id="SM01027">
    <property type="entry name" value="Beta-Casp"/>
    <property type="match status" value="1"/>
</dbReference>
<dbReference type="Gene3D" id="3.60.15.10">
    <property type="entry name" value="Ribonuclease Z/Hydroxyacylglutathione hydrolase-like"/>
    <property type="match status" value="1"/>
</dbReference>
<dbReference type="SUPFAM" id="SSF56281">
    <property type="entry name" value="Metallo-hydrolase/oxidoreductase"/>
    <property type="match status" value="1"/>
</dbReference>
<dbReference type="CDD" id="cd16292">
    <property type="entry name" value="CPSF3-like_MBL-fold"/>
    <property type="match status" value="1"/>
</dbReference>
<comment type="caution">
    <text evidence="9">The sequence shown here is derived from an EMBL/GenBank/DDBJ whole genome shotgun (WGS) entry which is preliminary data.</text>
</comment>
<feature type="domain" description="Metallo-beta-lactamase" evidence="6">
    <location>
        <begin position="31"/>
        <end position="241"/>
    </location>
</feature>
<dbReference type="InterPro" id="IPR050698">
    <property type="entry name" value="MBL"/>
</dbReference>
<evidence type="ECO:0000256" key="4">
    <source>
        <dbReference type="ARBA" id="ARBA00022801"/>
    </source>
</evidence>
<evidence type="ECO:0000256" key="3">
    <source>
        <dbReference type="ARBA" id="ARBA00022722"/>
    </source>
</evidence>
<dbReference type="GO" id="GO:0004534">
    <property type="term" value="F:5'-3' RNA exonuclease activity"/>
    <property type="evidence" value="ECO:0007669"/>
    <property type="project" value="TreeGrafter"/>
</dbReference>
<evidence type="ECO:0000259" key="6">
    <source>
        <dbReference type="SMART" id="SM00849"/>
    </source>
</evidence>
<dbReference type="Pfam" id="PF10996">
    <property type="entry name" value="Beta-Casp"/>
    <property type="match status" value="1"/>
</dbReference>
<dbReference type="GO" id="GO:0004521">
    <property type="term" value="F:RNA endonuclease activity"/>
    <property type="evidence" value="ECO:0007669"/>
    <property type="project" value="TreeGrafter"/>
</dbReference>
<reference evidence="9 10" key="1">
    <citation type="journal article" date="2024" name="Nat. Commun.">
        <title>Phylogenomics reveals the evolutionary origins of lichenization in chlorophyte algae.</title>
        <authorList>
            <person name="Puginier C."/>
            <person name="Libourel C."/>
            <person name="Otte J."/>
            <person name="Skaloud P."/>
            <person name="Haon M."/>
            <person name="Grisel S."/>
            <person name="Petersen M."/>
            <person name="Berrin J.G."/>
            <person name="Delaux P.M."/>
            <person name="Dal Grande F."/>
            <person name="Keller J."/>
        </authorList>
    </citation>
    <scope>NUCLEOTIDE SEQUENCE [LARGE SCALE GENOMIC DNA]</scope>
    <source>
        <strain evidence="9 10">SAG 2145</strain>
    </source>
</reference>
<dbReference type="InterPro" id="IPR021718">
    <property type="entry name" value="CPSF73-100_C"/>
</dbReference>
<evidence type="ECO:0000259" key="8">
    <source>
        <dbReference type="SMART" id="SM01098"/>
    </source>
</evidence>
<evidence type="ECO:0000256" key="2">
    <source>
        <dbReference type="ARBA" id="ARBA00022664"/>
    </source>
</evidence>
<keyword evidence="4" id="KW-0378">Hydrolase</keyword>